<accession>A0A316VYM2</accession>
<dbReference type="EMBL" id="KZ819376">
    <property type="protein sequence ID" value="PWN42736.1"/>
    <property type="molecule type" value="Genomic_DNA"/>
</dbReference>
<dbReference type="PANTHER" id="PTHR28026">
    <property type="entry name" value="DUF962 DOMAIN PROTEIN (AFU_ORTHOLOGUE AFUA_8G05310)"/>
    <property type="match status" value="1"/>
</dbReference>
<dbReference type="PANTHER" id="PTHR28026:SF9">
    <property type="entry name" value="2-HYDROXY-PALMITIC ACID DIOXYGENASE MPO1"/>
    <property type="match status" value="1"/>
</dbReference>
<keyword evidence="1" id="KW-1133">Transmembrane helix</keyword>
<dbReference type="InterPro" id="IPR009305">
    <property type="entry name" value="Mpo1-like"/>
</dbReference>
<dbReference type="GO" id="GO:0046521">
    <property type="term" value="P:sphingoid catabolic process"/>
    <property type="evidence" value="ECO:0007669"/>
    <property type="project" value="TreeGrafter"/>
</dbReference>
<proteinExistence type="predicted"/>
<reference evidence="2 3" key="1">
    <citation type="journal article" date="2018" name="Mol. Biol. Evol.">
        <title>Broad Genomic Sampling Reveals a Smut Pathogenic Ancestry of the Fungal Clade Ustilaginomycotina.</title>
        <authorList>
            <person name="Kijpornyongpan T."/>
            <person name="Mondo S.J."/>
            <person name="Barry K."/>
            <person name="Sandor L."/>
            <person name="Lee J."/>
            <person name="Lipzen A."/>
            <person name="Pangilinan J."/>
            <person name="LaButti K."/>
            <person name="Hainaut M."/>
            <person name="Henrissat B."/>
            <person name="Grigoriev I.V."/>
            <person name="Spatafora J.W."/>
            <person name="Aime M.C."/>
        </authorList>
    </citation>
    <scope>NUCLEOTIDE SEQUENCE [LARGE SCALE GENOMIC DNA]</scope>
    <source>
        <strain evidence="2 3">MCA 4658</strain>
    </source>
</reference>
<dbReference type="GeneID" id="37035696"/>
<dbReference type="GO" id="GO:0005783">
    <property type="term" value="C:endoplasmic reticulum"/>
    <property type="evidence" value="ECO:0007669"/>
    <property type="project" value="TreeGrafter"/>
</dbReference>
<dbReference type="InParanoid" id="A0A316VYM2"/>
<dbReference type="Pfam" id="PF06127">
    <property type="entry name" value="Mpo1-like"/>
    <property type="match status" value="1"/>
</dbReference>
<dbReference type="Proteomes" id="UP000245783">
    <property type="component" value="Unassembled WGS sequence"/>
</dbReference>
<keyword evidence="1" id="KW-0472">Membrane</keyword>
<keyword evidence="3" id="KW-1185">Reference proteome</keyword>
<dbReference type="FunCoup" id="A0A316VYM2">
    <property type="interactions" value="80"/>
</dbReference>
<dbReference type="GO" id="GO:0016020">
    <property type="term" value="C:membrane"/>
    <property type="evidence" value="ECO:0007669"/>
    <property type="project" value="GOC"/>
</dbReference>
<evidence type="ECO:0000313" key="2">
    <source>
        <dbReference type="EMBL" id="PWN42736.1"/>
    </source>
</evidence>
<organism evidence="2 3">
    <name type="scientific">Ceraceosorus guamensis</name>
    <dbReference type="NCBI Taxonomy" id="1522189"/>
    <lineage>
        <taxon>Eukaryota</taxon>
        <taxon>Fungi</taxon>
        <taxon>Dikarya</taxon>
        <taxon>Basidiomycota</taxon>
        <taxon>Ustilaginomycotina</taxon>
        <taxon>Exobasidiomycetes</taxon>
        <taxon>Ceraceosorales</taxon>
        <taxon>Ceraceosoraceae</taxon>
        <taxon>Ceraceosorus</taxon>
    </lineage>
</organism>
<evidence type="ECO:0000256" key="1">
    <source>
        <dbReference type="SAM" id="Phobius"/>
    </source>
</evidence>
<dbReference type="AlphaFoldDB" id="A0A316VYM2"/>
<protein>
    <submittedName>
        <fullName evidence="2">DUF962-domain-containing protein</fullName>
    </submittedName>
</protein>
<feature type="transmembrane region" description="Helical" evidence="1">
    <location>
        <begin position="177"/>
        <end position="195"/>
    </location>
</feature>
<keyword evidence="1" id="KW-0812">Transmembrane</keyword>
<name>A0A316VYM2_9BASI</name>
<sequence>MQSLVCMQQHHLKSNAFPHLHPCKRTATSYSSHTITQQVLNHASILSPSMALSSNPKDLVNLRKQLAFYGAYHTNPVNVAIHIVGVPTIIFGTECLLAAIGPVQAPEWAKPMLDSLSDAAPDIVSKYARLNWPALFAVSYWLYYTLLDHVAAILLLPIWAGLYFAVQYVALDHPADLVKVGSIASAIGWISQFYGHGVHEGRAPALLDNLLGAVVLAPFFVWLEVIFHLGYRPQLQKQLNNDIGKLVLEFRKGNKKASKEVAKGKAA</sequence>
<dbReference type="OrthoDB" id="2124888at2759"/>
<gene>
    <name evidence="2" type="ORF">IE81DRAFT_323080</name>
</gene>
<feature type="transmembrane region" description="Helical" evidence="1">
    <location>
        <begin position="210"/>
        <end position="231"/>
    </location>
</feature>
<evidence type="ECO:0000313" key="3">
    <source>
        <dbReference type="Proteomes" id="UP000245783"/>
    </source>
</evidence>
<dbReference type="RefSeq" id="XP_025369896.1">
    <property type="nucleotide sequence ID" value="XM_025513826.1"/>
</dbReference>
<feature type="transmembrane region" description="Helical" evidence="1">
    <location>
        <begin position="150"/>
        <end position="170"/>
    </location>
</feature>